<dbReference type="GO" id="GO:0019202">
    <property type="term" value="F:amino acid kinase activity"/>
    <property type="evidence" value="ECO:0007669"/>
    <property type="project" value="TreeGrafter"/>
</dbReference>
<dbReference type="AlphaFoldDB" id="A0A7W7ABM3"/>
<evidence type="ECO:0000313" key="3">
    <source>
        <dbReference type="EMBL" id="MBB4614023.1"/>
    </source>
</evidence>
<name>A0A7W7ABM3_9SPHN</name>
<reference evidence="3 4" key="1">
    <citation type="submission" date="2020-08" db="EMBL/GenBank/DDBJ databases">
        <title>Genomic Encyclopedia of Type Strains, Phase IV (KMG-IV): sequencing the most valuable type-strain genomes for metagenomic binning, comparative biology and taxonomic classification.</title>
        <authorList>
            <person name="Goeker M."/>
        </authorList>
    </citation>
    <scope>NUCLEOTIDE SEQUENCE [LARGE SCALE GENOMIC DNA]</scope>
    <source>
        <strain evidence="3 4">DSM 17507</strain>
    </source>
</reference>
<comment type="similarity">
    <text evidence="1">Belongs to the pseudomonas-type ThrB family.</text>
</comment>
<gene>
    <name evidence="3" type="ORF">GGR37_002309</name>
</gene>
<dbReference type="OrthoDB" id="156345at2"/>
<dbReference type="Proteomes" id="UP000538566">
    <property type="component" value="Unassembled WGS sequence"/>
</dbReference>
<evidence type="ECO:0000259" key="2">
    <source>
        <dbReference type="Pfam" id="PF01636"/>
    </source>
</evidence>
<protein>
    <recommendedName>
        <fullName evidence="2">Aminoglycoside phosphotransferase domain-containing protein</fullName>
    </recommendedName>
</protein>
<evidence type="ECO:0000256" key="1">
    <source>
        <dbReference type="ARBA" id="ARBA00038240"/>
    </source>
</evidence>
<dbReference type="InterPro" id="IPR002575">
    <property type="entry name" value="Aminoglycoside_PTrfase"/>
</dbReference>
<dbReference type="PANTHER" id="PTHR21064">
    <property type="entry name" value="AMINOGLYCOSIDE PHOSPHOTRANSFERASE DOMAIN-CONTAINING PROTEIN-RELATED"/>
    <property type="match status" value="1"/>
</dbReference>
<dbReference type="PANTHER" id="PTHR21064:SF6">
    <property type="entry name" value="AMINOGLYCOSIDE PHOSPHOTRANSFERASE DOMAIN-CONTAINING PROTEIN"/>
    <property type="match status" value="1"/>
</dbReference>
<sequence>MSAEAVIFGTEGAARILGQHFGLSGKITPLTAERDENFRVQSAQGQLVLKVFGPGTPEDEADMLCAVLRHLQDRAPRLPVPRLVAAPPATPFVMLDGGRLAVLYTFLPGTPLMEVRRSITQAQACGALAAQLGHALRDFSHPAMHRRLIWDLRRLSDLAAIAADLRRVPFAEFVLPFIDRFASDVAPALDALPRQFVHNDLNARNVIVAIQNHDRIAGIIDFGDSVHTARVCDIAVGMIGQMADRDSAGAMIEAFLSGYECIAPLAAGEREILPRLVAARVVQNVVMTAFYQQEAAESEHFSGFDEAYFGWRVAFVQDLIRRHT</sequence>
<dbReference type="EMBL" id="JACHOA010000004">
    <property type="protein sequence ID" value="MBB4614023.1"/>
    <property type="molecule type" value="Genomic_DNA"/>
</dbReference>
<accession>A0A7W7ABM3</accession>
<dbReference type="Pfam" id="PF01636">
    <property type="entry name" value="APH"/>
    <property type="match status" value="1"/>
</dbReference>
<proteinExistence type="inferred from homology"/>
<feature type="domain" description="Aminoglycoside phosphotransferase" evidence="2">
    <location>
        <begin position="27"/>
        <end position="263"/>
    </location>
</feature>
<comment type="caution">
    <text evidence="3">The sequence shown here is derived from an EMBL/GenBank/DDBJ whole genome shotgun (WGS) entry which is preliminary data.</text>
</comment>
<organism evidence="3 4">
    <name type="scientific">Novosphingobium taihuense</name>
    <dbReference type="NCBI Taxonomy" id="260085"/>
    <lineage>
        <taxon>Bacteria</taxon>
        <taxon>Pseudomonadati</taxon>
        <taxon>Pseudomonadota</taxon>
        <taxon>Alphaproteobacteria</taxon>
        <taxon>Sphingomonadales</taxon>
        <taxon>Sphingomonadaceae</taxon>
        <taxon>Novosphingobium</taxon>
    </lineage>
</organism>
<dbReference type="RefSeq" id="WP_158637673.1">
    <property type="nucleotide sequence ID" value="NZ_JACHOA010000004.1"/>
</dbReference>
<dbReference type="SUPFAM" id="SSF56112">
    <property type="entry name" value="Protein kinase-like (PK-like)"/>
    <property type="match status" value="1"/>
</dbReference>
<dbReference type="Gene3D" id="3.90.1200.10">
    <property type="match status" value="1"/>
</dbReference>
<keyword evidence="4" id="KW-1185">Reference proteome</keyword>
<evidence type="ECO:0000313" key="4">
    <source>
        <dbReference type="Proteomes" id="UP000538566"/>
    </source>
</evidence>
<dbReference type="InterPro" id="IPR050249">
    <property type="entry name" value="Pseudomonas-type_ThrB"/>
</dbReference>
<dbReference type="InterPro" id="IPR011009">
    <property type="entry name" value="Kinase-like_dom_sf"/>
</dbReference>